<reference evidence="4" key="2">
    <citation type="submission" date="2020-04" db="EMBL/GenBank/DDBJ databases">
        <authorList>
            <consortium name="NCBI Genome Project"/>
        </authorList>
    </citation>
    <scope>NUCLEOTIDE SEQUENCE</scope>
    <source>
        <strain evidence="4">CBS 304.34</strain>
    </source>
</reference>
<dbReference type="GeneID" id="54454640"/>
<accession>A0A6A6YK89</accession>
<keyword evidence="3" id="KW-1185">Reference proteome</keyword>
<organism evidence="2">
    <name type="scientific">Mytilinidion resinicola</name>
    <dbReference type="NCBI Taxonomy" id="574789"/>
    <lineage>
        <taxon>Eukaryota</taxon>
        <taxon>Fungi</taxon>
        <taxon>Dikarya</taxon>
        <taxon>Ascomycota</taxon>
        <taxon>Pezizomycotina</taxon>
        <taxon>Dothideomycetes</taxon>
        <taxon>Pleosporomycetidae</taxon>
        <taxon>Mytilinidiales</taxon>
        <taxon>Mytilinidiaceae</taxon>
        <taxon>Mytilinidion</taxon>
    </lineage>
</organism>
<protein>
    <submittedName>
        <fullName evidence="2 4">Uncharacterized protein</fullName>
    </submittedName>
</protein>
<keyword evidence="1" id="KW-0472">Membrane</keyword>
<keyword evidence="1" id="KW-0812">Transmembrane</keyword>
<evidence type="ECO:0000313" key="4">
    <source>
        <dbReference type="RefSeq" id="XP_033576236.1"/>
    </source>
</evidence>
<dbReference type="RefSeq" id="XP_033576236.1">
    <property type="nucleotide sequence ID" value="XM_033713747.1"/>
</dbReference>
<name>A0A6A6YK89_9PEZI</name>
<gene>
    <name evidence="2 4" type="ORF">BDZ99DRAFT_25675</name>
</gene>
<dbReference type="EMBL" id="MU003701">
    <property type="protein sequence ID" value="KAF2809272.1"/>
    <property type="molecule type" value="Genomic_DNA"/>
</dbReference>
<evidence type="ECO:0000313" key="2">
    <source>
        <dbReference type="EMBL" id="KAF2809272.1"/>
    </source>
</evidence>
<reference evidence="2 4" key="1">
    <citation type="journal article" date="2020" name="Stud. Mycol.">
        <title>101 Dothideomycetes genomes: a test case for predicting lifestyles and emergence of pathogens.</title>
        <authorList>
            <person name="Haridas S."/>
            <person name="Albert R."/>
            <person name="Binder M."/>
            <person name="Bloem J."/>
            <person name="Labutti K."/>
            <person name="Salamov A."/>
            <person name="Andreopoulos B."/>
            <person name="Baker S."/>
            <person name="Barry K."/>
            <person name="Bills G."/>
            <person name="Bluhm B."/>
            <person name="Cannon C."/>
            <person name="Castanera R."/>
            <person name="Culley D."/>
            <person name="Daum C."/>
            <person name="Ezra D."/>
            <person name="Gonzalez J."/>
            <person name="Henrissat B."/>
            <person name="Kuo A."/>
            <person name="Liang C."/>
            <person name="Lipzen A."/>
            <person name="Lutzoni F."/>
            <person name="Magnuson J."/>
            <person name="Mondo S."/>
            <person name="Nolan M."/>
            <person name="Ohm R."/>
            <person name="Pangilinan J."/>
            <person name="Park H.-J."/>
            <person name="Ramirez L."/>
            <person name="Alfaro M."/>
            <person name="Sun H."/>
            <person name="Tritt A."/>
            <person name="Yoshinaga Y."/>
            <person name="Zwiers L.-H."/>
            <person name="Turgeon B."/>
            <person name="Goodwin S."/>
            <person name="Spatafora J."/>
            <person name="Crous P."/>
            <person name="Grigoriev I."/>
        </authorList>
    </citation>
    <scope>NUCLEOTIDE SEQUENCE</scope>
    <source>
        <strain evidence="2 4">CBS 304.34</strain>
    </source>
</reference>
<keyword evidence="1" id="KW-1133">Transmembrane helix</keyword>
<dbReference type="AlphaFoldDB" id="A0A6A6YK89"/>
<reference evidence="4" key="3">
    <citation type="submission" date="2025-04" db="UniProtKB">
        <authorList>
            <consortium name="RefSeq"/>
        </authorList>
    </citation>
    <scope>IDENTIFICATION</scope>
    <source>
        <strain evidence="4">CBS 304.34</strain>
    </source>
</reference>
<feature type="transmembrane region" description="Helical" evidence="1">
    <location>
        <begin position="20"/>
        <end position="40"/>
    </location>
</feature>
<dbReference type="Proteomes" id="UP000504636">
    <property type="component" value="Unplaced"/>
</dbReference>
<sequence length="113" mass="11922">MTATPPPFPSPPPTNPNSAGMVILATSSVILLLLTPLTYLPQYHRILSTRCSTGLSLPYLLCPSIAATSHLTAILSLSFNGLAGDPDAHTSLPLLSYLNIAQFAIEWTCSSAL</sequence>
<proteinExistence type="predicted"/>
<evidence type="ECO:0000256" key="1">
    <source>
        <dbReference type="SAM" id="Phobius"/>
    </source>
</evidence>
<evidence type="ECO:0000313" key="3">
    <source>
        <dbReference type="Proteomes" id="UP000504636"/>
    </source>
</evidence>